<dbReference type="EMBL" id="LXQA010085578">
    <property type="protein sequence ID" value="MCI12790.1"/>
    <property type="molecule type" value="Genomic_DNA"/>
</dbReference>
<dbReference type="AlphaFoldDB" id="A0A392PMX5"/>
<dbReference type="Proteomes" id="UP000265520">
    <property type="component" value="Unassembled WGS sequence"/>
</dbReference>
<organism evidence="1 2">
    <name type="scientific">Trifolium medium</name>
    <dbReference type="NCBI Taxonomy" id="97028"/>
    <lineage>
        <taxon>Eukaryota</taxon>
        <taxon>Viridiplantae</taxon>
        <taxon>Streptophyta</taxon>
        <taxon>Embryophyta</taxon>
        <taxon>Tracheophyta</taxon>
        <taxon>Spermatophyta</taxon>
        <taxon>Magnoliopsida</taxon>
        <taxon>eudicotyledons</taxon>
        <taxon>Gunneridae</taxon>
        <taxon>Pentapetalae</taxon>
        <taxon>rosids</taxon>
        <taxon>fabids</taxon>
        <taxon>Fabales</taxon>
        <taxon>Fabaceae</taxon>
        <taxon>Papilionoideae</taxon>
        <taxon>50 kb inversion clade</taxon>
        <taxon>NPAAA clade</taxon>
        <taxon>Hologalegina</taxon>
        <taxon>IRL clade</taxon>
        <taxon>Trifolieae</taxon>
        <taxon>Trifolium</taxon>
    </lineage>
</organism>
<keyword evidence="2" id="KW-1185">Reference proteome</keyword>
<sequence>MQTGMQLVLDYPYWSNEARLFQIILFSLQLEQVVFEHDILSCSSYGSLVCGLCGPKETTDCSEAQHVRFIICWTRSRLFLL</sequence>
<evidence type="ECO:0000313" key="1">
    <source>
        <dbReference type="EMBL" id="MCI12790.1"/>
    </source>
</evidence>
<name>A0A392PMX5_9FABA</name>
<comment type="caution">
    <text evidence="1">The sequence shown here is derived from an EMBL/GenBank/DDBJ whole genome shotgun (WGS) entry which is preliminary data.</text>
</comment>
<reference evidence="1 2" key="1">
    <citation type="journal article" date="2018" name="Front. Plant Sci.">
        <title>Red Clover (Trifolium pratense) and Zigzag Clover (T. medium) - A Picture of Genomic Similarities and Differences.</title>
        <authorList>
            <person name="Dluhosova J."/>
            <person name="Istvanek J."/>
            <person name="Nedelnik J."/>
            <person name="Repkova J."/>
        </authorList>
    </citation>
    <scope>NUCLEOTIDE SEQUENCE [LARGE SCALE GENOMIC DNA]</scope>
    <source>
        <strain evidence="2">cv. 10/8</strain>
        <tissue evidence="1">Leaf</tissue>
    </source>
</reference>
<feature type="non-terminal residue" evidence="1">
    <location>
        <position position="81"/>
    </location>
</feature>
<evidence type="ECO:0000313" key="2">
    <source>
        <dbReference type="Proteomes" id="UP000265520"/>
    </source>
</evidence>
<proteinExistence type="predicted"/>
<accession>A0A392PMX5</accession>
<protein>
    <submittedName>
        <fullName evidence="1">Uncharacterized protein</fullName>
    </submittedName>
</protein>